<dbReference type="Proteomes" id="UP000179807">
    <property type="component" value="Unassembled WGS sequence"/>
</dbReference>
<feature type="compositionally biased region" description="Polar residues" evidence="2">
    <location>
        <begin position="1"/>
        <end position="17"/>
    </location>
</feature>
<name>A0A1J4J8J2_9EUKA</name>
<sequence>MEKASSPQSLTPDSSMNDIHDANDSPMNNQISEELYLKCFELSKYFIEIFTNENSSMSTIQVPLESIDSIKTHIDQIVNSLSDFGKAPTFEISKNSSILDVYRLISCALLQVQNDFYSNENFDEIKRKYENLLENKSQEICENEQLKAQNQKLIEENKNLSDEFQKNKKIVEFLFSKYEIGKDSNMNDLVAKIKSTENDKNKLQLEEKDQEIVDLLTSKESQSRKIQALKKEIDSLKLINHEENINARIYVLETDINSLQLQNKGLTNEIEKQKDKNRLLIQSLQNTSNELKSKQIEVESLQMQLNKIMVERDDLKNELKVQQNSKIISHLNSKEDQIQGMNLIMEELTKQIEEMTNELSILSESRNSLLSLVHEQKKAIDYYDLELNCQRNPQNLNPTEQIKAEKKTNHSNDKIFEGLINELSDKVEQDDLLEVLNNSSQKPKERIIDLFSILLDLVNNSNNTISSYSSDENEKNDINELKAENERICQYLMTTLRFLDKVSNSSEVQDWMITSLNTSEIRDALIAQTKRVESFIKQRSIECDGLIFTELPKCLPENLHQIASKTELIAIAQQSSLANDVLRKYLLKIEDQMDTLNDELKSMKFELSHTESSIEDSTLSLREELEKEKQTNLNLEEEICSIRERLLNELTDLEKAQIAYKAGETLNVYSKTNAKSRNPKKVNEYVIILEAQLNEEISKNEKITKEITQISSEAKNEINKLEKQISELQEDVRKGDLKHDDVVHDLNLTKKELSDANHRINELTDDNQKLNQTIQEMTIIMSDYNAAKQKEIDAITDELAKAANEKISKLKEEIQQKIDQIKQKDEEYVQNIKSLKKDNKSEIKQLQNELDIQVKRANELRNHYEPLISEFRQKLNESREDSILKTEKIQHFENEIKELKNELSSTKIELKMNLLRLTANDEKMKREKSLFETQLKMKIMALETSNISQLEDAKTEYEREWHDFLVTISDEFKEFVDFNSPITRESTLTMLQNIHLKLNTINSKLISQEKYIEDIGDIKTLLELSKDSEILPKISLLLNNYKCNQNNQEIFDKINNSANLQEESLKNYELVKSWKKWAKRLHATITDEFSSQKSSKELQFVIEEALMSSIGQRQIWRHVEILRSQKFLLNNILNNSIPLECLKKNDKVEQKHDILTFSLCFSAIYRLQKLSGHLHGAISFHSSKSNTKKTKKVFKENETVESPKKYPILSFT</sequence>
<feature type="coiled-coil region" evidence="1">
    <location>
        <begin position="579"/>
        <end position="638"/>
    </location>
</feature>
<protein>
    <submittedName>
        <fullName evidence="3">Viral A-type inclusion protein</fullName>
    </submittedName>
</protein>
<comment type="caution">
    <text evidence="3">The sequence shown here is derived from an EMBL/GenBank/DDBJ whole genome shotgun (WGS) entry which is preliminary data.</text>
</comment>
<proteinExistence type="predicted"/>
<reference evidence="3" key="1">
    <citation type="submission" date="2016-10" db="EMBL/GenBank/DDBJ databases">
        <authorList>
            <person name="Benchimol M."/>
            <person name="Almeida L.G."/>
            <person name="Vasconcelos A.T."/>
            <person name="Perreira-Neves A."/>
            <person name="Rosa I.A."/>
            <person name="Tasca T."/>
            <person name="Bogo M.R."/>
            <person name="de Souza W."/>
        </authorList>
    </citation>
    <scope>NUCLEOTIDE SEQUENCE [LARGE SCALE GENOMIC DNA]</scope>
    <source>
        <strain evidence="3">K</strain>
    </source>
</reference>
<evidence type="ECO:0000256" key="1">
    <source>
        <dbReference type="SAM" id="Coils"/>
    </source>
</evidence>
<keyword evidence="4" id="KW-1185">Reference proteome</keyword>
<feature type="coiled-coil region" evidence="1">
    <location>
        <begin position="119"/>
        <end position="365"/>
    </location>
</feature>
<evidence type="ECO:0000313" key="3">
    <source>
        <dbReference type="EMBL" id="OHS95456.1"/>
    </source>
</evidence>
<gene>
    <name evidence="3" type="ORF">TRFO_38465</name>
</gene>
<dbReference type="EMBL" id="MLAK01001245">
    <property type="protein sequence ID" value="OHS95456.1"/>
    <property type="molecule type" value="Genomic_DNA"/>
</dbReference>
<dbReference type="RefSeq" id="XP_068348593.1">
    <property type="nucleotide sequence ID" value="XM_068512055.1"/>
</dbReference>
<accession>A0A1J4J8J2</accession>
<evidence type="ECO:0000256" key="2">
    <source>
        <dbReference type="SAM" id="MobiDB-lite"/>
    </source>
</evidence>
<organism evidence="3 4">
    <name type="scientific">Tritrichomonas foetus</name>
    <dbReference type="NCBI Taxonomy" id="1144522"/>
    <lineage>
        <taxon>Eukaryota</taxon>
        <taxon>Metamonada</taxon>
        <taxon>Parabasalia</taxon>
        <taxon>Tritrichomonadida</taxon>
        <taxon>Tritrichomonadidae</taxon>
        <taxon>Tritrichomonas</taxon>
    </lineage>
</organism>
<keyword evidence="1" id="KW-0175">Coiled coil</keyword>
<evidence type="ECO:0000313" key="4">
    <source>
        <dbReference type="Proteomes" id="UP000179807"/>
    </source>
</evidence>
<dbReference type="GeneID" id="94846759"/>
<dbReference type="AlphaFoldDB" id="A0A1J4J8J2"/>
<feature type="coiled-coil region" evidence="1">
    <location>
        <begin position="704"/>
        <end position="909"/>
    </location>
</feature>
<feature type="region of interest" description="Disordered" evidence="2">
    <location>
        <begin position="1"/>
        <end position="25"/>
    </location>
</feature>
<dbReference type="VEuPathDB" id="TrichDB:TRFO_38465"/>